<dbReference type="GO" id="GO:0005811">
    <property type="term" value="C:lipid droplet"/>
    <property type="evidence" value="ECO:0007669"/>
    <property type="project" value="TreeGrafter"/>
</dbReference>
<evidence type="ECO:0000313" key="4">
    <source>
        <dbReference type="EMBL" id="CRK38204.1"/>
    </source>
</evidence>
<dbReference type="EMBL" id="CVQH01025305">
    <property type="protein sequence ID" value="CRK38204.1"/>
    <property type="molecule type" value="Genomic_DNA"/>
</dbReference>
<dbReference type="Pfam" id="PF03435">
    <property type="entry name" value="Sacchrp_dh_NADP"/>
    <property type="match status" value="1"/>
</dbReference>
<evidence type="ECO:0000256" key="1">
    <source>
        <dbReference type="ARBA" id="ARBA00038048"/>
    </source>
</evidence>
<dbReference type="STRING" id="100787.A0A0G4MVL9"/>
<sequence>MTCREVRIQALKEDGVELLIPRISRSSPHLAPLCLAAGDTNIQDFTLQLSSQSPRARSLRPAISIMTFKKHGRKYDVVVFGATGYTGQFAAEHIATHLPSNLRWAVAGRSESKLQTVVADCEKLNPDRVQPEVEICNLNDRDLQELAKKTFVLISAVGPYGKYGEHAFKACAENGTHYFDVTGEVPFVAKMISEYGKAAQASGALMFPEVGLESAPPDLMTWAMAKLIREKLSAKTGEVTVAIHTLDAAPSGGTLATVLTLLDNFSMQEVKASFRPYALSPIPNPTRAPSRDTILTKIFGARHVPELGTVTTSLAGTTDAAIVQRSWGLHTSLNEQESYGPNFSFKEYFRVRNLLHGVFVHIALFLGIIILGTPLRHVAHRFVYQPGQGPAKADSKKDRVEYRATAIPDVTPKSDKIAFGRLWFDGSMYDLSGMMMAQGALSLLEDNLELPGGVYTASCLGQKFVDRVGDAGLKMEVKLMTP</sequence>
<reference evidence="4 5" key="1">
    <citation type="submission" date="2015-05" db="EMBL/GenBank/DDBJ databases">
        <authorList>
            <person name="Wang D.B."/>
            <person name="Wang M."/>
        </authorList>
    </citation>
    <scope>NUCLEOTIDE SEQUENCE [LARGE SCALE GENOMIC DNA]</scope>
    <source>
        <strain evidence="4">VL1</strain>
    </source>
</reference>
<dbReference type="PANTHER" id="PTHR12286">
    <property type="entry name" value="SACCHAROPINE DEHYDROGENASE-LIKE OXIDOREDUCTASE"/>
    <property type="match status" value="1"/>
</dbReference>
<dbReference type="AlphaFoldDB" id="A0A0G4MVL9"/>
<keyword evidence="5" id="KW-1185">Reference proteome</keyword>
<dbReference type="GO" id="GO:0005886">
    <property type="term" value="C:plasma membrane"/>
    <property type="evidence" value="ECO:0007669"/>
    <property type="project" value="TreeGrafter"/>
</dbReference>
<feature type="domain" description="Saccharopine dehydrogenase NADP binding" evidence="3">
    <location>
        <begin position="77"/>
        <end position="204"/>
    </location>
</feature>
<evidence type="ECO:0000259" key="3">
    <source>
        <dbReference type="Pfam" id="PF03435"/>
    </source>
</evidence>
<evidence type="ECO:0000313" key="5">
    <source>
        <dbReference type="Proteomes" id="UP000044602"/>
    </source>
</evidence>
<proteinExistence type="inferred from homology"/>
<evidence type="ECO:0000256" key="2">
    <source>
        <dbReference type="SAM" id="Phobius"/>
    </source>
</evidence>
<dbReference type="Gene3D" id="3.40.50.720">
    <property type="entry name" value="NAD(P)-binding Rossmann-like Domain"/>
    <property type="match status" value="1"/>
</dbReference>
<accession>A0A0G4MVL9</accession>
<dbReference type="GO" id="GO:0005739">
    <property type="term" value="C:mitochondrion"/>
    <property type="evidence" value="ECO:0007669"/>
    <property type="project" value="TreeGrafter"/>
</dbReference>
<keyword evidence="2" id="KW-0472">Membrane</keyword>
<keyword evidence="2" id="KW-0812">Transmembrane</keyword>
<dbReference type="PANTHER" id="PTHR12286:SF5">
    <property type="entry name" value="SACCHAROPINE DEHYDROGENASE-LIKE OXIDOREDUCTASE"/>
    <property type="match status" value="1"/>
</dbReference>
<gene>
    <name evidence="4" type="ORF">BN1708_007669</name>
</gene>
<dbReference type="SUPFAM" id="SSF51735">
    <property type="entry name" value="NAD(P)-binding Rossmann-fold domains"/>
    <property type="match status" value="1"/>
</dbReference>
<keyword evidence="2" id="KW-1133">Transmembrane helix</keyword>
<comment type="similarity">
    <text evidence="1">Belongs to the saccharopine dehydrogenase family.</text>
</comment>
<dbReference type="InterPro" id="IPR051276">
    <property type="entry name" value="Saccharopine_DH-like_oxidrdct"/>
</dbReference>
<feature type="transmembrane region" description="Helical" evidence="2">
    <location>
        <begin position="354"/>
        <end position="375"/>
    </location>
</feature>
<dbReference type="InterPro" id="IPR005097">
    <property type="entry name" value="Sacchrp_dh_NADP-bd"/>
</dbReference>
<dbReference type="InterPro" id="IPR036291">
    <property type="entry name" value="NAD(P)-bd_dom_sf"/>
</dbReference>
<dbReference type="GO" id="GO:0009247">
    <property type="term" value="P:glycolipid biosynthetic process"/>
    <property type="evidence" value="ECO:0007669"/>
    <property type="project" value="TreeGrafter"/>
</dbReference>
<organism evidence="4 5">
    <name type="scientific">Verticillium longisporum</name>
    <name type="common">Verticillium dahliae var. longisporum</name>
    <dbReference type="NCBI Taxonomy" id="100787"/>
    <lineage>
        <taxon>Eukaryota</taxon>
        <taxon>Fungi</taxon>
        <taxon>Dikarya</taxon>
        <taxon>Ascomycota</taxon>
        <taxon>Pezizomycotina</taxon>
        <taxon>Sordariomycetes</taxon>
        <taxon>Hypocreomycetidae</taxon>
        <taxon>Glomerellales</taxon>
        <taxon>Plectosphaerellaceae</taxon>
        <taxon>Verticillium</taxon>
    </lineage>
</organism>
<name>A0A0G4MVL9_VERLO</name>
<protein>
    <recommendedName>
        <fullName evidence="3">Saccharopine dehydrogenase NADP binding domain-containing protein</fullName>
    </recommendedName>
</protein>
<dbReference type="Proteomes" id="UP000044602">
    <property type="component" value="Unassembled WGS sequence"/>
</dbReference>